<feature type="transmembrane region" description="Helical" evidence="1">
    <location>
        <begin position="6"/>
        <end position="24"/>
    </location>
</feature>
<keyword evidence="1" id="KW-0812">Transmembrane</keyword>
<dbReference type="EMBL" id="JACHWX010000011">
    <property type="protein sequence ID" value="MBB3057053.1"/>
    <property type="molecule type" value="Genomic_DNA"/>
</dbReference>
<evidence type="ECO:0000256" key="1">
    <source>
        <dbReference type="SAM" id="Phobius"/>
    </source>
</evidence>
<evidence type="ECO:0008006" key="4">
    <source>
        <dbReference type="Google" id="ProtNLM"/>
    </source>
</evidence>
<evidence type="ECO:0000313" key="2">
    <source>
        <dbReference type="EMBL" id="MBB3057053.1"/>
    </source>
</evidence>
<sequence>MKNLEYLIYCIPVIFILLSRKYLLKYRKLRNTGKIPYIISAKQRKNVYFYLAILSVVAILIIQIQFF</sequence>
<reference evidence="2" key="1">
    <citation type="submission" date="2020-08" db="EMBL/GenBank/DDBJ databases">
        <title>Genomic Encyclopedia of Type Strains, Phase III (KMG-III): the genomes of soil and plant-associated and newly described type strains.</title>
        <authorList>
            <person name="Whitman W."/>
        </authorList>
    </citation>
    <scope>NUCLEOTIDE SEQUENCE [LARGE SCALE GENOMIC DNA]</scope>
    <source>
        <strain evidence="2">CECT 8628</strain>
    </source>
</reference>
<keyword evidence="1" id="KW-0472">Membrane</keyword>
<feature type="transmembrane region" description="Helical" evidence="1">
    <location>
        <begin position="47"/>
        <end position="66"/>
    </location>
</feature>
<name>A0A839SID4_9SPHI</name>
<dbReference type="AlphaFoldDB" id="A0A839SID4"/>
<proteinExistence type="predicted"/>
<dbReference type="Proteomes" id="UP000539265">
    <property type="component" value="Unassembled WGS sequence"/>
</dbReference>
<dbReference type="RefSeq" id="WP_096355640.1">
    <property type="nucleotide sequence ID" value="NZ_AP017313.1"/>
</dbReference>
<evidence type="ECO:0000313" key="3">
    <source>
        <dbReference type="Proteomes" id="UP000539265"/>
    </source>
</evidence>
<keyword evidence="1" id="KW-1133">Transmembrane helix</keyword>
<protein>
    <recommendedName>
        <fullName evidence="4">Aerotolerance regulator N-terminal domain-containing protein</fullName>
    </recommendedName>
</protein>
<keyword evidence="3" id="KW-1185">Reference proteome</keyword>
<accession>A0A839SID4</accession>
<organism evidence="2 3">
    <name type="scientific">Mucilaginibacter gotjawali</name>
    <dbReference type="NCBI Taxonomy" id="1550579"/>
    <lineage>
        <taxon>Bacteria</taxon>
        <taxon>Pseudomonadati</taxon>
        <taxon>Bacteroidota</taxon>
        <taxon>Sphingobacteriia</taxon>
        <taxon>Sphingobacteriales</taxon>
        <taxon>Sphingobacteriaceae</taxon>
        <taxon>Mucilaginibacter</taxon>
    </lineage>
</organism>
<comment type="caution">
    <text evidence="2">The sequence shown here is derived from an EMBL/GenBank/DDBJ whole genome shotgun (WGS) entry which is preliminary data.</text>
</comment>
<gene>
    <name evidence="2" type="ORF">FHS11_003481</name>
</gene>